<dbReference type="GO" id="GO:0005524">
    <property type="term" value="F:ATP binding"/>
    <property type="evidence" value="ECO:0007669"/>
    <property type="project" value="UniProtKB-KW"/>
</dbReference>
<comment type="catalytic activity">
    <reaction evidence="12 15">
        <text>Couples ATP hydrolysis with the unwinding of duplex DNA by translocating in the 3'-5' direction.</text>
        <dbReference type="EC" id="5.6.2.4"/>
    </reaction>
</comment>
<evidence type="ECO:0000256" key="14">
    <source>
        <dbReference type="ARBA" id="ARBA00048988"/>
    </source>
</evidence>
<evidence type="ECO:0000256" key="8">
    <source>
        <dbReference type="ARBA" id="ARBA00023125"/>
    </source>
</evidence>
<dbReference type="Pfam" id="PF00270">
    <property type="entry name" value="DEAD"/>
    <property type="match status" value="1"/>
</dbReference>
<dbReference type="InterPro" id="IPR014001">
    <property type="entry name" value="Helicase_ATP-bd"/>
</dbReference>
<evidence type="ECO:0000256" key="12">
    <source>
        <dbReference type="ARBA" id="ARBA00034617"/>
    </source>
</evidence>
<dbReference type="SUPFAM" id="SSF50249">
    <property type="entry name" value="Nucleic acid-binding proteins"/>
    <property type="match status" value="1"/>
</dbReference>
<keyword evidence="4 15" id="KW-0227">DNA damage</keyword>
<dbReference type="InterPro" id="IPR012340">
    <property type="entry name" value="NA-bd_OB-fold"/>
</dbReference>
<dbReference type="AlphaFoldDB" id="A0A1H6LI90"/>
<evidence type="ECO:0000256" key="5">
    <source>
        <dbReference type="ARBA" id="ARBA00022801"/>
    </source>
</evidence>
<evidence type="ECO:0000256" key="7">
    <source>
        <dbReference type="ARBA" id="ARBA00022840"/>
    </source>
</evidence>
<dbReference type="GO" id="GO:0006310">
    <property type="term" value="P:DNA recombination"/>
    <property type="evidence" value="ECO:0007669"/>
    <property type="project" value="UniProtKB-UniRule"/>
</dbReference>
<evidence type="ECO:0000259" key="17">
    <source>
        <dbReference type="PROSITE" id="PS51194"/>
    </source>
</evidence>
<name>A0A1H6LI90_9GAMM</name>
<evidence type="ECO:0000313" key="18">
    <source>
        <dbReference type="EMBL" id="SEH85040.1"/>
    </source>
</evidence>
<dbReference type="GO" id="GO:0016887">
    <property type="term" value="F:ATP hydrolysis activity"/>
    <property type="evidence" value="ECO:0007669"/>
    <property type="project" value="RHEA"/>
</dbReference>
<dbReference type="NCBIfam" id="TIGR00643">
    <property type="entry name" value="recG"/>
    <property type="match status" value="1"/>
</dbReference>
<evidence type="ECO:0000313" key="19">
    <source>
        <dbReference type="Proteomes" id="UP000198988"/>
    </source>
</evidence>
<keyword evidence="6 15" id="KW-0347">Helicase</keyword>
<keyword evidence="3 15" id="KW-0547">Nucleotide-binding</keyword>
<accession>A0A1H6LI90</accession>
<dbReference type="NCBIfam" id="NF008168">
    <property type="entry name" value="PRK10917.2-2"/>
    <property type="match status" value="1"/>
</dbReference>
<dbReference type="Pfam" id="PF17191">
    <property type="entry name" value="RecG_wedge"/>
    <property type="match status" value="1"/>
</dbReference>
<sequence>MALSDSIISINGLGPKAQEKLNACGVYNLEHLLFHLPHRYQNKISITSLNKARVGDEILVQLTIKSIETPPTSSRTKNRQLLCYLIDENNRHLLLRFFHFNQYQKQQLVRGDIIQCFGEIKIGKDGLEMYHPEYRLISKGQNTLLEKTLSPIYPLTGNIAQTQMKKWVNTAMDVLKNSPLRDNFESLSNHSMPSLKQALEILHHPKEDENIEQIETFKHIAQQRLIIEELCAQQLSLLQLKKQRKNKTTNIFKIKDNLSNQLHKNLGFALTSAQQRSIADINADLSSNHPMLRLLQGDVGSGKTIVAVFACLQAVENGFQAAIMAPTEILASQHLQSFSNYLNPLNVEIAFLAGSQNTQTRAEQTKKIQSGQAQIVIGTHALFQQSITFDKLGFVIIDEQHKFGVHQRLSLVQKAHNTPHQLVMTATPIPRSLTMSAYADLDSSIIDELPPGRMPVQTIALSNERKNEVIEKIKQVCNANNQVYWVCTLIEESEALRAESAINTHHYLQQNLPNQSVVLIHGKMNKDEKITIMQQFACGEVNVLVATTVIEVGVNVPNASLMVIENSERLGLAQLHQLRGRVGRGNEKSICILMYQAPLSSTAKERLNILRQTNDGFAIANKDLELRGPGEILGTQQTGIANMKIANIVRDGYLLKQVHFYCDKFINENEEKQQALIQRWITHDKSQYAST</sequence>
<evidence type="ECO:0000256" key="2">
    <source>
        <dbReference type="ARBA" id="ARBA00017846"/>
    </source>
</evidence>
<dbReference type="EMBL" id="CDSC02000262">
    <property type="protein sequence ID" value="SEH85040.1"/>
    <property type="molecule type" value="Genomic_DNA"/>
</dbReference>
<organism evidence="18 19">
    <name type="scientific">Bathymodiolus azoricus thioautotrophic gill symbiont</name>
    <dbReference type="NCBI Taxonomy" id="235205"/>
    <lineage>
        <taxon>Bacteria</taxon>
        <taxon>Pseudomonadati</taxon>
        <taxon>Pseudomonadota</taxon>
        <taxon>Gammaproteobacteria</taxon>
        <taxon>sulfur-oxidizing symbionts</taxon>
    </lineage>
</organism>
<dbReference type="Gene3D" id="3.40.50.300">
    <property type="entry name" value="P-loop containing nucleotide triphosphate hydrolases"/>
    <property type="match status" value="2"/>
</dbReference>
<evidence type="ECO:0000256" key="13">
    <source>
        <dbReference type="ARBA" id="ARBA00034808"/>
    </source>
</evidence>
<evidence type="ECO:0000256" key="1">
    <source>
        <dbReference type="ARBA" id="ARBA00007504"/>
    </source>
</evidence>
<gene>
    <name evidence="18" type="ORF">BAZSYMA_ACONTIG02264_5</name>
</gene>
<dbReference type="Pfam" id="PF19833">
    <property type="entry name" value="RecG_dom3_C"/>
    <property type="match status" value="1"/>
</dbReference>
<dbReference type="CDD" id="cd04488">
    <property type="entry name" value="RecG_wedge_OBF"/>
    <property type="match status" value="1"/>
</dbReference>
<comment type="catalytic activity">
    <reaction evidence="14 15">
        <text>ATP + H2O = ADP + phosphate + H(+)</text>
        <dbReference type="Rhea" id="RHEA:13065"/>
        <dbReference type="ChEBI" id="CHEBI:15377"/>
        <dbReference type="ChEBI" id="CHEBI:15378"/>
        <dbReference type="ChEBI" id="CHEBI:30616"/>
        <dbReference type="ChEBI" id="CHEBI:43474"/>
        <dbReference type="ChEBI" id="CHEBI:456216"/>
        <dbReference type="EC" id="5.6.2.4"/>
    </reaction>
</comment>
<keyword evidence="11" id="KW-0413">Isomerase</keyword>
<reference evidence="19" key="1">
    <citation type="submission" date="2016-06" db="EMBL/GenBank/DDBJ databases">
        <authorList>
            <person name="Petersen J."/>
            <person name="Sayavedra L."/>
        </authorList>
    </citation>
    <scope>NUCLEOTIDE SEQUENCE [LARGE SCALE GENOMIC DNA]</scope>
    <source>
        <strain evidence="19">BazSymA</strain>
    </source>
</reference>
<protein>
    <recommendedName>
        <fullName evidence="2 15">ATP-dependent DNA helicase RecG</fullName>
        <ecNumber evidence="13 15">5.6.2.4</ecNumber>
    </recommendedName>
</protein>
<dbReference type="Pfam" id="PF00271">
    <property type="entry name" value="Helicase_C"/>
    <property type="match status" value="1"/>
</dbReference>
<dbReference type="InterPro" id="IPR045562">
    <property type="entry name" value="RecG_dom3_C"/>
</dbReference>
<dbReference type="GO" id="GO:0043138">
    <property type="term" value="F:3'-5' DNA helicase activity"/>
    <property type="evidence" value="ECO:0007669"/>
    <property type="project" value="UniProtKB-EC"/>
</dbReference>
<keyword evidence="7 15" id="KW-0067">ATP-binding</keyword>
<dbReference type="InterPro" id="IPR047112">
    <property type="entry name" value="RecG/Mfd"/>
</dbReference>
<evidence type="ECO:0000256" key="6">
    <source>
        <dbReference type="ARBA" id="ARBA00022806"/>
    </source>
</evidence>
<evidence type="ECO:0000256" key="11">
    <source>
        <dbReference type="ARBA" id="ARBA00023235"/>
    </source>
</evidence>
<evidence type="ECO:0000256" key="4">
    <source>
        <dbReference type="ARBA" id="ARBA00022763"/>
    </source>
</evidence>
<keyword evidence="10 15" id="KW-0234">DNA repair</keyword>
<dbReference type="EC" id="5.6.2.4" evidence="13 15"/>
<dbReference type="PANTHER" id="PTHR47964">
    <property type="entry name" value="ATP-DEPENDENT DNA HELICASE HOMOLOG RECG, CHLOROPLASTIC"/>
    <property type="match status" value="1"/>
</dbReference>
<dbReference type="InterPro" id="IPR027417">
    <property type="entry name" value="P-loop_NTPase"/>
</dbReference>
<dbReference type="GO" id="GO:0003677">
    <property type="term" value="F:DNA binding"/>
    <property type="evidence" value="ECO:0007669"/>
    <property type="project" value="UniProtKB-KW"/>
</dbReference>
<evidence type="ECO:0000256" key="15">
    <source>
        <dbReference type="RuleBase" id="RU363016"/>
    </source>
</evidence>
<evidence type="ECO:0000256" key="10">
    <source>
        <dbReference type="ARBA" id="ARBA00023204"/>
    </source>
</evidence>
<dbReference type="PROSITE" id="PS51194">
    <property type="entry name" value="HELICASE_CTER"/>
    <property type="match status" value="1"/>
</dbReference>
<keyword evidence="9 15" id="KW-0233">DNA recombination</keyword>
<dbReference type="CDD" id="cd17992">
    <property type="entry name" value="DEXHc_RecG"/>
    <property type="match status" value="1"/>
</dbReference>
<evidence type="ECO:0000256" key="9">
    <source>
        <dbReference type="ARBA" id="ARBA00023172"/>
    </source>
</evidence>
<dbReference type="SMART" id="SM00487">
    <property type="entry name" value="DEXDc"/>
    <property type="match status" value="1"/>
</dbReference>
<proteinExistence type="inferred from homology"/>
<keyword evidence="8" id="KW-0238">DNA-binding</keyword>
<dbReference type="SMART" id="SM00490">
    <property type="entry name" value="HELICc"/>
    <property type="match status" value="1"/>
</dbReference>
<dbReference type="PROSITE" id="PS51192">
    <property type="entry name" value="HELICASE_ATP_BIND_1"/>
    <property type="match status" value="1"/>
</dbReference>
<feature type="domain" description="Helicase ATP-binding" evidence="16">
    <location>
        <begin position="284"/>
        <end position="446"/>
    </location>
</feature>
<dbReference type="Gene3D" id="2.40.50.140">
    <property type="entry name" value="Nucleic acid-binding proteins"/>
    <property type="match status" value="1"/>
</dbReference>
<evidence type="ECO:0000256" key="3">
    <source>
        <dbReference type="ARBA" id="ARBA00022741"/>
    </source>
</evidence>
<dbReference type="InterPro" id="IPR004609">
    <property type="entry name" value="ATP-dep_DNA_helicase_RecG"/>
</dbReference>
<dbReference type="FunFam" id="3.40.50.300:FF:000391">
    <property type="entry name" value="ATP-dependent DNA helicase RecG"/>
    <property type="match status" value="1"/>
</dbReference>
<dbReference type="Proteomes" id="UP000198988">
    <property type="component" value="Unassembled WGS sequence"/>
</dbReference>
<dbReference type="NCBIfam" id="NF008163">
    <property type="entry name" value="PRK10917.1-1"/>
    <property type="match status" value="1"/>
</dbReference>
<keyword evidence="5 15" id="KW-0378">Hydrolase</keyword>
<dbReference type="GO" id="GO:0006281">
    <property type="term" value="P:DNA repair"/>
    <property type="evidence" value="ECO:0007669"/>
    <property type="project" value="UniProtKB-UniRule"/>
</dbReference>
<comment type="similarity">
    <text evidence="1 15">Belongs to the helicase family. RecG subfamily.</text>
</comment>
<dbReference type="PANTHER" id="PTHR47964:SF1">
    <property type="entry name" value="ATP-DEPENDENT DNA HELICASE HOMOLOG RECG, CHLOROPLASTIC"/>
    <property type="match status" value="1"/>
</dbReference>
<dbReference type="InterPro" id="IPR011545">
    <property type="entry name" value="DEAD/DEAH_box_helicase_dom"/>
</dbReference>
<feature type="domain" description="Helicase C-terminal" evidence="17">
    <location>
        <begin position="468"/>
        <end position="625"/>
    </location>
</feature>
<dbReference type="InterPro" id="IPR033454">
    <property type="entry name" value="RecG_wedge"/>
</dbReference>
<dbReference type="SUPFAM" id="SSF52540">
    <property type="entry name" value="P-loop containing nucleoside triphosphate hydrolases"/>
    <property type="match status" value="2"/>
</dbReference>
<dbReference type="NCBIfam" id="NF008165">
    <property type="entry name" value="PRK10917.1-3"/>
    <property type="match status" value="1"/>
</dbReference>
<evidence type="ECO:0000259" key="16">
    <source>
        <dbReference type="PROSITE" id="PS51192"/>
    </source>
</evidence>
<dbReference type="InterPro" id="IPR001650">
    <property type="entry name" value="Helicase_C-like"/>
</dbReference>
<comment type="function">
    <text evidence="15">Plays a critical role in recombination and DNA repair. Helps process Holliday junction intermediates to mature products by catalyzing branch migration. Has replication fork regression activity, unwinds stalled or blocked replication forks to make a HJ that can be resolved. Has a DNA unwinding activity characteristic of a DNA helicase with 3'-5' polarity.</text>
</comment>